<evidence type="ECO:0000313" key="2">
    <source>
        <dbReference type="Proteomes" id="UP000054564"/>
    </source>
</evidence>
<reference evidence="2" key="1">
    <citation type="submission" date="2014-03" db="EMBL/GenBank/DDBJ databases">
        <title>The Genome Sequence of Puccinia striiformis f. sp. tritici PST-78.</title>
        <authorList>
            <consortium name="The Broad Institute Genome Sequencing Platform"/>
            <person name="Cuomo C."/>
            <person name="Hulbert S."/>
            <person name="Chen X."/>
            <person name="Walker B."/>
            <person name="Young S.K."/>
            <person name="Zeng Q."/>
            <person name="Gargeya S."/>
            <person name="Fitzgerald M."/>
            <person name="Haas B."/>
            <person name="Abouelleil A."/>
            <person name="Alvarado L."/>
            <person name="Arachchi H.M."/>
            <person name="Berlin A.M."/>
            <person name="Chapman S.B."/>
            <person name="Goldberg J."/>
            <person name="Griggs A."/>
            <person name="Gujja S."/>
            <person name="Hansen M."/>
            <person name="Howarth C."/>
            <person name="Imamovic A."/>
            <person name="Larimer J."/>
            <person name="McCowan C."/>
            <person name="Montmayeur A."/>
            <person name="Murphy C."/>
            <person name="Neiman D."/>
            <person name="Pearson M."/>
            <person name="Priest M."/>
            <person name="Roberts A."/>
            <person name="Saif S."/>
            <person name="Shea T."/>
            <person name="Sisk P."/>
            <person name="Sykes S."/>
            <person name="Wortman J."/>
            <person name="Nusbaum C."/>
            <person name="Birren B."/>
        </authorList>
    </citation>
    <scope>NUCLEOTIDE SEQUENCE [LARGE SCALE GENOMIC DNA]</scope>
    <source>
        <strain evidence="2">race PST-78</strain>
    </source>
</reference>
<sequence>MSDSQHPDVRLLPNEWRSQLDQLRNKLATLNQIYRSPIEPNERFDLIVERPVASDPEDLTEELELSQEFSFCPLQVKIILAAIPLSRLLITFFNNLLSRGNQPPLTFAGMSSSDFSTLRSETKEISDCMSRVIDIVWNELGSIHELRERIMEIEYNEGRIIRLLDSCIISIGFCMEPVTFQVDNTLPSSILRACFSSIRFQLPVAIGKFQAALNKYEEELMMAYGNT</sequence>
<keyword evidence="2" id="KW-1185">Reference proteome</keyword>
<name>A0A0L0URZ2_9BASI</name>
<accession>A0A0L0URZ2</accession>
<protein>
    <submittedName>
        <fullName evidence="1">Uncharacterized protein</fullName>
    </submittedName>
</protein>
<comment type="caution">
    <text evidence="1">The sequence shown here is derived from an EMBL/GenBank/DDBJ whole genome shotgun (WGS) entry which is preliminary data.</text>
</comment>
<organism evidence="1 2">
    <name type="scientific">Puccinia striiformis f. sp. tritici PST-78</name>
    <dbReference type="NCBI Taxonomy" id="1165861"/>
    <lineage>
        <taxon>Eukaryota</taxon>
        <taxon>Fungi</taxon>
        <taxon>Dikarya</taxon>
        <taxon>Basidiomycota</taxon>
        <taxon>Pucciniomycotina</taxon>
        <taxon>Pucciniomycetes</taxon>
        <taxon>Pucciniales</taxon>
        <taxon>Pucciniaceae</taxon>
        <taxon>Puccinia</taxon>
    </lineage>
</organism>
<gene>
    <name evidence="1" type="ORF">PSTG_16686</name>
</gene>
<dbReference type="PANTHER" id="PTHR33069:SF3">
    <property type="entry name" value="DYNEIN HEAVY CHAIN TAIL DOMAIN-CONTAINING PROTEIN"/>
    <property type="match status" value="1"/>
</dbReference>
<dbReference type="EMBL" id="AJIL01000294">
    <property type="protein sequence ID" value="KNE89862.1"/>
    <property type="molecule type" value="Genomic_DNA"/>
</dbReference>
<dbReference type="PANTHER" id="PTHR33069">
    <property type="entry name" value="CHROMOSOME 7, WHOLE GENOME SHOTGUN SEQUENCE-RELATED"/>
    <property type="match status" value="1"/>
</dbReference>
<proteinExistence type="predicted"/>
<evidence type="ECO:0000313" key="1">
    <source>
        <dbReference type="EMBL" id="KNE89862.1"/>
    </source>
</evidence>
<dbReference type="Proteomes" id="UP000054564">
    <property type="component" value="Unassembled WGS sequence"/>
</dbReference>
<dbReference type="AlphaFoldDB" id="A0A0L0URZ2"/>